<accession>A0A6J5RSV1</accession>
<name>A0A6J5RSV1_9CAUD</name>
<protein>
    <submittedName>
        <fullName evidence="1">Uncharacterized protein</fullName>
    </submittedName>
</protein>
<organism evidence="1">
    <name type="scientific">uncultured Caudovirales phage</name>
    <dbReference type="NCBI Taxonomy" id="2100421"/>
    <lineage>
        <taxon>Viruses</taxon>
        <taxon>Duplodnaviria</taxon>
        <taxon>Heunggongvirae</taxon>
        <taxon>Uroviricota</taxon>
        <taxon>Caudoviricetes</taxon>
        <taxon>Peduoviridae</taxon>
        <taxon>Maltschvirus</taxon>
        <taxon>Maltschvirus maltsch</taxon>
    </lineage>
</organism>
<proteinExistence type="predicted"/>
<dbReference type="EMBL" id="LR797252">
    <property type="protein sequence ID" value="CAB4196671.1"/>
    <property type="molecule type" value="Genomic_DNA"/>
</dbReference>
<reference evidence="1" key="1">
    <citation type="submission" date="2020-05" db="EMBL/GenBank/DDBJ databases">
        <authorList>
            <person name="Chiriac C."/>
            <person name="Salcher M."/>
            <person name="Ghai R."/>
            <person name="Kavagutti S V."/>
        </authorList>
    </citation>
    <scope>NUCLEOTIDE SEQUENCE</scope>
</reference>
<gene>
    <name evidence="1" type="ORF">UFOVP1290_191</name>
</gene>
<sequence length="93" mass="10866">MKENTHNQYRLNVKGLYGRNRSVKFQSILLTNIPIDIKITDYSNIIDLMEDKLVEIKFKSGRISVVEQPVYIDGVSTSFVLLSEKRIFTEERK</sequence>
<evidence type="ECO:0000313" key="1">
    <source>
        <dbReference type="EMBL" id="CAB4196671.1"/>
    </source>
</evidence>